<comment type="caution">
    <text evidence="1">The sequence shown here is derived from an EMBL/GenBank/DDBJ whole genome shotgun (WGS) entry which is preliminary data.</text>
</comment>
<dbReference type="OrthoDB" id="2106152at2759"/>
<dbReference type="PANTHER" id="PTHR40470">
    <property type="entry name" value="PHYTANOYL-COA DIOXYGENASE FAMILY PROTEIN (AFU_ORTHOLOGUE AFUA_2G15850)"/>
    <property type="match status" value="1"/>
</dbReference>
<gene>
    <name evidence="1" type="ORF">ACJ72_06258</name>
</gene>
<proteinExistence type="predicted"/>
<name>A0A1B7NRY6_9EURO</name>
<evidence type="ECO:0000313" key="2">
    <source>
        <dbReference type="Proteomes" id="UP000091918"/>
    </source>
</evidence>
<reference evidence="1 2" key="1">
    <citation type="submission" date="2015-07" db="EMBL/GenBank/DDBJ databases">
        <title>Emmonsia species relationships and genome sequence.</title>
        <authorList>
            <person name="Cuomo C.A."/>
            <person name="Schwartz I.S."/>
            <person name="Kenyon C."/>
            <person name="de Hoog G.S."/>
            <person name="Govender N.P."/>
            <person name="Botha A."/>
            <person name="Moreno L."/>
            <person name="de Vries M."/>
            <person name="Munoz J.F."/>
            <person name="Stielow J.B."/>
        </authorList>
    </citation>
    <scope>NUCLEOTIDE SEQUENCE [LARGE SCALE GENOMIC DNA]</scope>
    <source>
        <strain evidence="1 2">CBS 136260</strain>
    </source>
</reference>
<protein>
    <submittedName>
        <fullName evidence="1">Uncharacterized protein</fullName>
    </submittedName>
</protein>
<evidence type="ECO:0000313" key="1">
    <source>
        <dbReference type="EMBL" id="OAX79420.1"/>
    </source>
</evidence>
<dbReference type="Gene3D" id="2.60.120.620">
    <property type="entry name" value="q2cbj1_9rhob like domain"/>
    <property type="match status" value="1"/>
</dbReference>
<dbReference type="SUPFAM" id="SSF51197">
    <property type="entry name" value="Clavaminate synthase-like"/>
    <property type="match status" value="1"/>
</dbReference>
<dbReference type="Proteomes" id="UP000091918">
    <property type="component" value="Unassembled WGS sequence"/>
</dbReference>
<dbReference type="Pfam" id="PF05721">
    <property type="entry name" value="PhyH"/>
    <property type="match status" value="1"/>
</dbReference>
<dbReference type="InterPro" id="IPR008775">
    <property type="entry name" value="Phytyl_CoA_dOase-like"/>
</dbReference>
<dbReference type="STRING" id="1658172.A0A1B7NRY6"/>
<organism evidence="1 2">
    <name type="scientific">Emergomyces africanus</name>
    <dbReference type="NCBI Taxonomy" id="1955775"/>
    <lineage>
        <taxon>Eukaryota</taxon>
        <taxon>Fungi</taxon>
        <taxon>Dikarya</taxon>
        <taxon>Ascomycota</taxon>
        <taxon>Pezizomycotina</taxon>
        <taxon>Eurotiomycetes</taxon>
        <taxon>Eurotiomycetidae</taxon>
        <taxon>Onygenales</taxon>
        <taxon>Ajellomycetaceae</taxon>
        <taxon>Emergomyces</taxon>
    </lineage>
</organism>
<dbReference type="AlphaFoldDB" id="A0A1B7NRY6"/>
<keyword evidence="2" id="KW-1185">Reference proteome</keyword>
<sequence>MTSQTDTTPYLTALQRDGFVVIPNLLSPSQLTTLRAAASHASDLGRSGKWPHIRTVPKQFPPWPSTPPPAEEGGIWGVQHLMHPEMPGRDEFAKLYFSPRVLEIVEELVGVKKSDKSEQEPLTMELLNLLVAPTHVPFALRWHRDDIPTPPTLSPEDELAALKLKSPPDRPQSHAQYNIPLYDDASLIVVPGSHRRARTQVEREADPYEDNVPGQLVVKLRAGDARGVWGDGPGVKGENGLAKGLRLTVHGSVGLAVDNGGEGDKTPKTNARAQVVLQHGVGFWINREDAAFNGLEGEVKVRAERMRKRLIEMGSGDGLGYINKKKHRNK</sequence>
<dbReference type="PANTHER" id="PTHR40470:SF1">
    <property type="entry name" value="PHYTANOYL-COA DIOXYGENASE FAMILY PROTEIN (AFU_ORTHOLOGUE AFUA_2G15850)"/>
    <property type="match status" value="1"/>
</dbReference>
<accession>A0A1B7NRY6</accession>
<dbReference type="EMBL" id="LGUA01001027">
    <property type="protein sequence ID" value="OAX79420.1"/>
    <property type="molecule type" value="Genomic_DNA"/>
</dbReference>